<evidence type="ECO:0000313" key="2">
    <source>
        <dbReference type="Proteomes" id="UP000790709"/>
    </source>
</evidence>
<reference evidence="1" key="1">
    <citation type="journal article" date="2021" name="New Phytol.">
        <title>Evolutionary innovations through gain and loss of genes in the ectomycorrhizal Boletales.</title>
        <authorList>
            <person name="Wu G."/>
            <person name="Miyauchi S."/>
            <person name="Morin E."/>
            <person name="Kuo A."/>
            <person name="Drula E."/>
            <person name="Varga T."/>
            <person name="Kohler A."/>
            <person name="Feng B."/>
            <person name="Cao Y."/>
            <person name="Lipzen A."/>
            <person name="Daum C."/>
            <person name="Hundley H."/>
            <person name="Pangilinan J."/>
            <person name="Johnson J."/>
            <person name="Barry K."/>
            <person name="LaButti K."/>
            <person name="Ng V."/>
            <person name="Ahrendt S."/>
            <person name="Min B."/>
            <person name="Choi I.G."/>
            <person name="Park H."/>
            <person name="Plett J.M."/>
            <person name="Magnuson J."/>
            <person name="Spatafora J.W."/>
            <person name="Nagy L.G."/>
            <person name="Henrissat B."/>
            <person name="Grigoriev I.V."/>
            <person name="Yang Z.L."/>
            <person name="Xu J."/>
            <person name="Martin F.M."/>
        </authorList>
    </citation>
    <scope>NUCLEOTIDE SEQUENCE</scope>
    <source>
        <strain evidence="1">KUC20120723A-06</strain>
    </source>
</reference>
<dbReference type="EMBL" id="MU266439">
    <property type="protein sequence ID" value="KAH7923915.1"/>
    <property type="molecule type" value="Genomic_DNA"/>
</dbReference>
<name>A0ACB8BEX8_9AGAM</name>
<keyword evidence="2" id="KW-1185">Reference proteome</keyword>
<sequence>MGFIRPATPGFLVTLVATVLLAVVSFSVPLIKSVYFLKASLAVENINGDITFGTLGYCMDIAGNNTCSKASVGYQLDINQLVGDNTAIQIPEVAVKWLTYALVLHIVAFGLAAVAALFGLLAHVREMAMTCFSSCISGFAATVALAAFIFDIALFFIAKSRLNSVAGGSASIGNAVWITLVSWVLLFFSGCFYGIGRCCIKRRPRNDWAKDGNPAGGYGDQMRLDAVKAEADRKARQNQGEVGLPSFQEYDPSQPLKAKVYGDEVYTDDEESVPYRDTQSISTAGQAGMGSYGRRPSQTGYAGGGYVQGARGTRAVDEYNNSSTYPPQAPQRQGSTYTQTSSSAYSQPTTAHGPSNAYPGLAAAAIPPVPRDPSPNAYYNQDPYAPQAYGHTAGGNSYNNTAPQQYTSYDPYASQPGSHYQDPPFNPSAFNTAAAIPASSSQSPYTNPYTSQPPTAHQPERSYTLGGGGYGDNVVPPTQNTDPYYSGHYQGSSSQSPPPLNTSVMAMPSHTSPVKGPRGARTSMIASPPPSTYAEGPPTYESGPSGAPGRWGTKG</sequence>
<accession>A0ACB8BEX8</accession>
<evidence type="ECO:0000313" key="1">
    <source>
        <dbReference type="EMBL" id="KAH7923915.1"/>
    </source>
</evidence>
<dbReference type="Proteomes" id="UP000790709">
    <property type="component" value="Unassembled WGS sequence"/>
</dbReference>
<protein>
    <submittedName>
        <fullName evidence="1">Pali-domain-containing protein</fullName>
    </submittedName>
</protein>
<organism evidence="1 2">
    <name type="scientific">Leucogyrophana mollusca</name>
    <dbReference type="NCBI Taxonomy" id="85980"/>
    <lineage>
        <taxon>Eukaryota</taxon>
        <taxon>Fungi</taxon>
        <taxon>Dikarya</taxon>
        <taxon>Basidiomycota</taxon>
        <taxon>Agaricomycotina</taxon>
        <taxon>Agaricomycetes</taxon>
        <taxon>Agaricomycetidae</taxon>
        <taxon>Boletales</taxon>
        <taxon>Boletales incertae sedis</taxon>
        <taxon>Leucogyrophana</taxon>
    </lineage>
</organism>
<gene>
    <name evidence="1" type="ORF">BV22DRAFT_1067868</name>
</gene>
<proteinExistence type="predicted"/>
<comment type="caution">
    <text evidence="1">The sequence shown here is derived from an EMBL/GenBank/DDBJ whole genome shotgun (WGS) entry which is preliminary data.</text>
</comment>